<dbReference type="NCBIfam" id="TIGR01870">
    <property type="entry name" value="cas_TM1810_Csm2"/>
    <property type="match status" value="1"/>
</dbReference>
<evidence type="ECO:0000256" key="1">
    <source>
        <dbReference type="ARBA" id="ARBA00003640"/>
    </source>
</evidence>
<keyword evidence="4" id="KW-0694">RNA-binding</keyword>
<dbReference type="RefSeq" id="WP_090209352.1">
    <property type="nucleotide sequence ID" value="NZ_FOFO01000035.1"/>
</dbReference>
<gene>
    <name evidence="8" type="ORF">SAMN05421693_13511</name>
</gene>
<evidence type="ECO:0000256" key="5">
    <source>
        <dbReference type="ARBA" id="ARBA00023118"/>
    </source>
</evidence>
<evidence type="ECO:0000256" key="2">
    <source>
        <dbReference type="ARBA" id="ARBA00006896"/>
    </source>
</evidence>
<dbReference type="STRING" id="867345.SAMN05421693_13511"/>
<dbReference type="GO" id="GO:0003723">
    <property type="term" value="F:RNA binding"/>
    <property type="evidence" value="ECO:0007669"/>
    <property type="project" value="UniProtKB-KW"/>
</dbReference>
<sequence length="153" mass="17906">MMPQGNHRGRPGRPGTDRPHHRDQSTLNTTRIVLNATPLSVELFDDVARQTAREVAGDSRKNKPSQIRQFYDELVMWEEKVRRDESRFEEYLPFIRMLNAKAAYAQGRNHVDANFVMLIHHCLSQVNTPQTLRNCKLFFEAFMGFYKLERPSD</sequence>
<evidence type="ECO:0000256" key="7">
    <source>
        <dbReference type="SAM" id="MobiDB-lite"/>
    </source>
</evidence>
<protein>
    <recommendedName>
        <fullName evidence="3">CRISPR system Cms protein Csm2</fullName>
    </recommendedName>
    <alternativeName>
        <fullName evidence="6">CRISPR type III A-associated protein Csm2</fullName>
    </alternativeName>
</protein>
<dbReference type="InterPro" id="IPR010149">
    <property type="entry name" value="CRISPR-assoc_prot_Csm2_III-A"/>
</dbReference>
<evidence type="ECO:0000256" key="3">
    <source>
        <dbReference type="ARBA" id="ARBA00016118"/>
    </source>
</evidence>
<organism evidence="8 9">
    <name type="scientific">Ectothiorhodospira magna</name>
    <dbReference type="NCBI Taxonomy" id="867345"/>
    <lineage>
        <taxon>Bacteria</taxon>
        <taxon>Pseudomonadati</taxon>
        <taxon>Pseudomonadota</taxon>
        <taxon>Gammaproteobacteria</taxon>
        <taxon>Chromatiales</taxon>
        <taxon>Ectothiorhodospiraceae</taxon>
        <taxon>Ectothiorhodospira</taxon>
    </lineage>
</organism>
<feature type="region of interest" description="Disordered" evidence="7">
    <location>
        <begin position="1"/>
        <end position="29"/>
    </location>
</feature>
<comment type="similarity">
    <text evidence="2">Belongs to the CRISPR-associated Csm2 family.</text>
</comment>
<evidence type="ECO:0000256" key="6">
    <source>
        <dbReference type="ARBA" id="ARBA00031723"/>
    </source>
</evidence>
<dbReference type="Proteomes" id="UP000199496">
    <property type="component" value="Unassembled WGS sequence"/>
</dbReference>
<evidence type="ECO:0000313" key="9">
    <source>
        <dbReference type="Proteomes" id="UP000199496"/>
    </source>
</evidence>
<accession>A0A1H9GCF5</accession>
<dbReference type="AlphaFoldDB" id="A0A1H9GCF5"/>
<comment type="function">
    <text evidence="1">This subunit may be involved in monitoring complementarity of crRNA and target RNA.</text>
</comment>
<dbReference type="GO" id="GO:0051607">
    <property type="term" value="P:defense response to virus"/>
    <property type="evidence" value="ECO:0007669"/>
    <property type="project" value="UniProtKB-KW"/>
</dbReference>
<feature type="compositionally biased region" description="Basic and acidic residues" evidence="7">
    <location>
        <begin position="15"/>
        <end position="24"/>
    </location>
</feature>
<evidence type="ECO:0000256" key="4">
    <source>
        <dbReference type="ARBA" id="ARBA00022884"/>
    </source>
</evidence>
<keyword evidence="5" id="KW-0051">Antiviral defense</keyword>
<keyword evidence="9" id="KW-1185">Reference proteome</keyword>
<dbReference type="OrthoDB" id="9803002at2"/>
<evidence type="ECO:0000313" key="8">
    <source>
        <dbReference type="EMBL" id="SEQ47801.1"/>
    </source>
</evidence>
<name>A0A1H9GCF5_9GAMM</name>
<proteinExistence type="inferred from homology"/>
<dbReference type="Pfam" id="PF03750">
    <property type="entry name" value="Csm2_III-A"/>
    <property type="match status" value="1"/>
</dbReference>
<reference evidence="8 9" key="1">
    <citation type="submission" date="2016-10" db="EMBL/GenBank/DDBJ databases">
        <authorList>
            <person name="de Groot N.N."/>
        </authorList>
    </citation>
    <scope>NUCLEOTIDE SEQUENCE [LARGE SCALE GENOMIC DNA]</scope>
    <source>
        <strain evidence="8 9">B7-7</strain>
    </source>
</reference>
<dbReference type="EMBL" id="FOFO01000035">
    <property type="protein sequence ID" value="SEQ47801.1"/>
    <property type="molecule type" value="Genomic_DNA"/>
</dbReference>